<dbReference type="PANTHER" id="PTHR42949:SF3">
    <property type="entry name" value="ANAEROBIC GLYCEROL-3-PHOSPHATE DEHYDROGENASE SUBUNIT B"/>
    <property type="match status" value="1"/>
</dbReference>
<evidence type="ECO:0000313" key="3">
    <source>
        <dbReference type="EMBL" id="MFC3669967.1"/>
    </source>
</evidence>
<evidence type="ECO:0000313" key="4">
    <source>
        <dbReference type="Proteomes" id="UP001595683"/>
    </source>
</evidence>
<dbReference type="PANTHER" id="PTHR42949">
    <property type="entry name" value="ANAEROBIC GLYCEROL-3-PHOSPHATE DEHYDROGENASE SUBUNIT B"/>
    <property type="match status" value="1"/>
</dbReference>
<dbReference type="InterPro" id="IPR036188">
    <property type="entry name" value="FAD/NAD-bd_sf"/>
</dbReference>
<dbReference type="InterPro" id="IPR051691">
    <property type="entry name" value="Metab_Enz_Cyan_OpOx_G3PDH"/>
</dbReference>
<organism evidence="3 4">
    <name type="scientific">Novosphingobium pokkalii</name>
    <dbReference type="NCBI Taxonomy" id="1770194"/>
    <lineage>
        <taxon>Bacteria</taxon>
        <taxon>Pseudomonadati</taxon>
        <taxon>Pseudomonadota</taxon>
        <taxon>Alphaproteobacteria</taxon>
        <taxon>Sphingomonadales</taxon>
        <taxon>Sphingomonadaceae</taxon>
        <taxon>Novosphingobium</taxon>
    </lineage>
</organism>
<keyword evidence="4" id="KW-1185">Reference proteome</keyword>
<evidence type="ECO:0000256" key="1">
    <source>
        <dbReference type="ARBA" id="ARBA00023002"/>
    </source>
</evidence>
<reference evidence="4" key="1">
    <citation type="journal article" date="2019" name="Int. J. Syst. Evol. Microbiol.">
        <title>The Global Catalogue of Microorganisms (GCM) 10K type strain sequencing project: providing services to taxonomists for standard genome sequencing and annotation.</title>
        <authorList>
            <consortium name="The Broad Institute Genomics Platform"/>
            <consortium name="The Broad Institute Genome Sequencing Center for Infectious Disease"/>
            <person name="Wu L."/>
            <person name="Ma J."/>
        </authorList>
    </citation>
    <scope>NUCLEOTIDE SEQUENCE [LARGE SCALE GENOMIC DNA]</scope>
    <source>
        <strain evidence="4">KCTC 42224</strain>
    </source>
</reference>
<dbReference type="InterPro" id="IPR041854">
    <property type="entry name" value="BFD-like_2Fe2S-bd_dom_sf"/>
</dbReference>
<dbReference type="RefSeq" id="WP_229815266.1">
    <property type="nucleotide sequence ID" value="NZ_BMZP01000009.1"/>
</dbReference>
<dbReference type="PRINTS" id="PR00368">
    <property type="entry name" value="FADPNR"/>
</dbReference>
<comment type="caution">
    <text evidence="3">The sequence shown here is derived from an EMBL/GenBank/DDBJ whole genome shotgun (WGS) entry which is preliminary data.</text>
</comment>
<sequence>MSVADSNNKEFTGTDAHAVNGKLPGADAHYDLVVVGAGPAGLAAALEAAATGASVLLVDEHPVSAAQMGNDVPYWFGGRMTGAVQAKARMIEQVFMAEPLFEQAFEAGIDVQLGVYAWGLWRNRANLGALPEPMLGLADEERSWTVGFKAIVLATGARDLALAFDGWAQPGVMGAQGLHALLTRYDAFAGRRVVILGSGDLALDTARLALDKGLEVAALIEVLPAPQGDPAKVAAVQAAGVVIHCSTVIRGAPSGIDGVRAAVIGPVAGDGPLVTLDCDTICMAVDVVPAIELLDVAGGRIVTESARGGHVPQALAGAALPGVFIAGDCAGLGQSREQAAAQGRAVARQALGLEQAAADNAPDALDRLAYREAWLRALVSVTPDTVHVCQCEEVSRADLLGVQPPQYLPRPEKLGCRSLETLLADGPADQEQIKRLTRACMGACQARRCREQVGMLLAMGSNLPVEQAPRAGWRAPVRPLALKVLADWGEAEAMREGWDVWFGIPTQWTPYRDIGTEREAMHREALGGNMHL</sequence>
<gene>
    <name evidence="3" type="ORF">ACFOOT_00880</name>
</gene>
<feature type="domain" description="FAD/NAD(P)-binding" evidence="2">
    <location>
        <begin position="30"/>
        <end position="343"/>
    </location>
</feature>
<dbReference type="Pfam" id="PF07992">
    <property type="entry name" value="Pyr_redox_2"/>
    <property type="match status" value="1"/>
</dbReference>
<evidence type="ECO:0000259" key="2">
    <source>
        <dbReference type="Pfam" id="PF07992"/>
    </source>
</evidence>
<dbReference type="PRINTS" id="PR00411">
    <property type="entry name" value="PNDRDTASEI"/>
</dbReference>
<dbReference type="InterPro" id="IPR023753">
    <property type="entry name" value="FAD/NAD-binding_dom"/>
</dbReference>
<dbReference type="Gene3D" id="3.50.50.60">
    <property type="entry name" value="FAD/NAD(P)-binding domain"/>
    <property type="match status" value="2"/>
</dbReference>
<dbReference type="SUPFAM" id="SSF51905">
    <property type="entry name" value="FAD/NAD(P)-binding domain"/>
    <property type="match status" value="1"/>
</dbReference>
<name>A0ABV7UZ09_9SPHN</name>
<keyword evidence="1" id="KW-0560">Oxidoreductase</keyword>
<protein>
    <submittedName>
        <fullName evidence="3">FAD-dependent oxidoreductase</fullName>
    </submittedName>
</protein>
<dbReference type="Proteomes" id="UP001595683">
    <property type="component" value="Unassembled WGS sequence"/>
</dbReference>
<proteinExistence type="predicted"/>
<dbReference type="EMBL" id="JBHRYE010000002">
    <property type="protein sequence ID" value="MFC3669967.1"/>
    <property type="molecule type" value="Genomic_DNA"/>
</dbReference>
<accession>A0ABV7UZ09</accession>
<dbReference type="Gene3D" id="1.10.10.1100">
    <property type="entry name" value="BFD-like [2Fe-2S]-binding domain"/>
    <property type="match status" value="1"/>
</dbReference>